<dbReference type="CDD" id="cd09274">
    <property type="entry name" value="RNase_HI_RT_Ty3"/>
    <property type="match status" value="1"/>
</dbReference>
<keyword evidence="4" id="KW-0255">Endonuclease</keyword>
<dbReference type="PANTHER" id="PTHR37984">
    <property type="entry name" value="PROTEIN CBG26694"/>
    <property type="match status" value="1"/>
</dbReference>
<dbReference type="PANTHER" id="PTHR37984:SF5">
    <property type="entry name" value="PROTEIN NYNRIN-LIKE"/>
    <property type="match status" value="1"/>
</dbReference>
<dbReference type="GO" id="GO:0004519">
    <property type="term" value="F:endonuclease activity"/>
    <property type="evidence" value="ECO:0007669"/>
    <property type="project" value="UniProtKB-KW"/>
</dbReference>
<keyword evidence="1" id="KW-0808">Transferase</keyword>
<comment type="caution">
    <text evidence="9">The sequence shown here is derived from an EMBL/GenBank/DDBJ whole genome shotgun (WGS) entry which is preliminary data.</text>
</comment>
<keyword evidence="2" id="KW-0548">Nucleotidyltransferase</keyword>
<dbReference type="SUPFAM" id="SSF56672">
    <property type="entry name" value="DNA/RNA polymerases"/>
    <property type="match status" value="1"/>
</dbReference>
<proteinExistence type="predicted"/>
<feature type="compositionally biased region" description="Polar residues" evidence="7">
    <location>
        <begin position="249"/>
        <end position="270"/>
    </location>
</feature>
<dbReference type="AlphaFoldDB" id="A0A816BS59"/>
<dbReference type="GO" id="GO:0003964">
    <property type="term" value="F:RNA-directed DNA polymerase activity"/>
    <property type="evidence" value="ECO:0007669"/>
    <property type="project" value="UniProtKB-KW"/>
</dbReference>
<dbReference type="OrthoDB" id="8022549at2759"/>
<dbReference type="Proteomes" id="UP000681722">
    <property type="component" value="Unassembled WGS sequence"/>
</dbReference>
<protein>
    <recommendedName>
        <fullName evidence="8">Reverse transcriptase RNase H-like domain-containing protein</fullName>
    </recommendedName>
</protein>
<organism evidence="9 11">
    <name type="scientific">Didymodactylos carnosus</name>
    <dbReference type="NCBI Taxonomy" id="1234261"/>
    <lineage>
        <taxon>Eukaryota</taxon>
        <taxon>Metazoa</taxon>
        <taxon>Spiralia</taxon>
        <taxon>Gnathifera</taxon>
        <taxon>Rotifera</taxon>
        <taxon>Eurotatoria</taxon>
        <taxon>Bdelloidea</taxon>
        <taxon>Philodinida</taxon>
        <taxon>Philodinidae</taxon>
        <taxon>Didymodactylos</taxon>
    </lineage>
</organism>
<accession>A0A816BS59</accession>
<evidence type="ECO:0000256" key="6">
    <source>
        <dbReference type="ARBA" id="ARBA00022918"/>
    </source>
</evidence>
<dbReference type="EMBL" id="CAJNOQ010038287">
    <property type="protein sequence ID" value="CAF1612016.1"/>
    <property type="molecule type" value="Genomic_DNA"/>
</dbReference>
<evidence type="ECO:0000256" key="3">
    <source>
        <dbReference type="ARBA" id="ARBA00022722"/>
    </source>
</evidence>
<evidence type="ECO:0000313" key="9">
    <source>
        <dbReference type="EMBL" id="CAF1612016.1"/>
    </source>
</evidence>
<evidence type="ECO:0000313" key="11">
    <source>
        <dbReference type="Proteomes" id="UP000663829"/>
    </source>
</evidence>
<dbReference type="GO" id="GO:0016787">
    <property type="term" value="F:hydrolase activity"/>
    <property type="evidence" value="ECO:0007669"/>
    <property type="project" value="UniProtKB-KW"/>
</dbReference>
<feature type="domain" description="Reverse transcriptase RNase H-like" evidence="8">
    <location>
        <begin position="35"/>
        <end position="138"/>
    </location>
</feature>
<evidence type="ECO:0000256" key="1">
    <source>
        <dbReference type="ARBA" id="ARBA00022679"/>
    </source>
</evidence>
<keyword evidence="5" id="KW-0378">Hydrolase</keyword>
<feature type="region of interest" description="Disordered" evidence="7">
    <location>
        <begin position="247"/>
        <end position="270"/>
    </location>
</feature>
<dbReference type="Proteomes" id="UP000663829">
    <property type="component" value="Unassembled WGS sequence"/>
</dbReference>
<dbReference type="FunFam" id="3.10.20.370:FF:000001">
    <property type="entry name" value="Retrovirus-related Pol polyprotein from transposon 17.6-like protein"/>
    <property type="match status" value="1"/>
</dbReference>
<evidence type="ECO:0000313" key="10">
    <source>
        <dbReference type="EMBL" id="CAF4495499.1"/>
    </source>
</evidence>
<gene>
    <name evidence="9" type="ORF">GPM918_LOCUS43147</name>
    <name evidence="10" type="ORF">SRO942_LOCUS44555</name>
</gene>
<evidence type="ECO:0000256" key="4">
    <source>
        <dbReference type="ARBA" id="ARBA00022759"/>
    </source>
</evidence>
<dbReference type="InterPro" id="IPR041373">
    <property type="entry name" value="RT_RNaseH"/>
</dbReference>
<keyword evidence="3" id="KW-0540">Nuclease</keyword>
<keyword evidence="6" id="KW-0695">RNA-directed DNA polymerase</keyword>
<evidence type="ECO:0000256" key="7">
    <source>
        <dbReference type="SAM" id="MobiDB-lite"/>
    </source>
</evidence>
<keyword evidence="11" id="KW-1185">Reference proteome</keyword>
<name>A0A816BS59_9BILA</name>
<dbReference type="Pfam" id="PF17917">
    <property type="entry name" value="RT_RNaseH"/>
    <property type="match status" value="1"/>
</dbReference>
<sequence length="297" mass="32721">MDKVKALIDLPTPKSIKDVDAFLGAAKPLLLSFPDPSSPLVLSTDASDIGYGGVLEQITKDGPKPISYLSRKLNPAEKRYGTIEKECLTMVRCIEEFRSYLLGREYTVETDHCPLCNFHKKPSKNGRVDRWSIGLGEYDIVELKCKKGKCNCDADLMSRYPATTSNDQITSRSVRGRMNGALIDDEEEANPQVNVITRAAAKAITSNNNNKTIALAGNHTKSPKPAQTMTPHLSTTAMQLRPRNKIINPKTSNSIPSTSLPSISKISTATPSTDFDITKLKMEQQQDTVIPDKIKEI</sequence>
<evidence type="ECO:0000256" key="5">
    <source>
        <dbReference type="ARBA" id="ARBA00022801"/>
    </source>
</evidence>
<evidence type="ECO:0000256" key="2">
    <source>
        <dbReference type="ARBA" id="ARBA00022695"/>
    </source>
</evidence>
<evidence type="ECO:0000259" key="8">
    <source>
        <dbReference type="Pfam" id="PF17917"/>
    </source>
</evidence>
<reference evidence="9" key="1">
    <citation type="submission" date="2021-02" db="EMBL/GenBank/DDBJ databases">
        <authorList>
            <person name="Nowell W R."/>
        </authorList>
    </citation>
    <scope>NUCLEOTIDE SEQUENCE</scope>
</reference>
<dbReference type="EMBL" id="CAJOBC010105073">
    <property type="protein sequence ID" value="CAF4495499.1"/>
    <property type="molecule type" value="Genomic_DNA"/>
</dbReference>
<dbReference type="Gene3D" id="3.10.20.370">
    <property type="match status" value="1"/>
</dbReference>
<dbReference type="InterPro" id="IPR043502">
    <property type="entry name" value="DNA/RNA_pol_sf"/>
</dbReference>
<dbReference type="InterPro" id="IPR050951">
    <property type="entry name" value="Retrovirus_Pol_polyprotein"/>
</dbReference>